<dbReference type="WBParaSite" id="maker-uti_cns_0045758-snap-gene-1.9-mRNA-1">
    <property type="protein sequence ID" value="maker-uti_cns_0045758-snap-gene-1.9-mRNA-1"/>
    <property type="gene ID" value="maker-uti_cns_0045758-snap-gene-1.9"/>
</dbReference>
<dbReference type="InterPro" id="IPR036872">
    <property type="entry name" value="CH_dom_sf"/>
</dbReference>
<evidence type="ECO:0000313" key="2">
    <source>
        <dbReference type="WBParaSite" id="maker-uti_cns_0045758-snap-gene-1.9-mRNA-1"/>
    </source>
</evidence>
<dbReference type="InterPro" id="IPR010441">
    <property type="entry name" value="CH_2"/>
</dbReference>
<dbReference type="GO" id="GO:0008017">
    <property type="term" value="F:microtubule binding"/>
    <property type="evidence" value="ECO:0007669"/>
    <property type="project" value="TreeGrafter"/>
</dbReference>
<dbReference type="SUPFAM" id="SSF47576">
    <property type="entry name" value="Calponin-homology domain, CH-domain"/>
    <property type="match status" value="1"/>
</dbReference>
<name>A0A1I8J2Y6_9PLAT</name>
<keyword evidence="1" id="KW-1185">Reference proteome</keyword>
<dbReference type="InterPro" id="IPR001715">
    <property type="entry name" value="CH_dom"/>
</dbReference>
<dbReference type="InterPro" id="IPR052111">
    <property type="entry name" value="Spermatogenesis_Ciliary_MAP"/>
</dbReference>
<dbReference type="Pfam" id="PF06294">
    <property type="entry name" value="CH_2"/>
    <property type="match status" value="1"/>
</dbReference>
<dbReference type="Gene3D" id="1.10.418.10">
    <property type="entry name" value="Calponin-like domain"/>
    <property type="match status" value="1"/>
</dbReference>
<dbReference type="Proteomes" id="UP000095280">
    <property type="component" value="Unplaced"/>
</dbReference>
<dbReference type="GO" id="GO:0005930">
    <property type="term" value="C:axoneme"/>
    <property type="evidence" value="ECO:0007669"/>
    <property type="project" value="TreeGrafter"/>
</dbReference>
<evidence type="ECO:0000313" key="1">
    <source>
        <dbReference type="Proteomes" id="UP000095280"/>
    </source>
</evidence>
<dbReference type="PANTHER" id="PTHR12509">
    <property type="entry name" value="SPERMATOGENESIS-ASSOCIATED 4-RELATED"/>
    <property type="match status" value="1"/>
</dbReference>
<proteinExistence type="predicted"/>
<dbReference type="OrthoDB" id="193300at2759"/>
<dbReference type="STRING" id="282301.A0A1I8J2Y6"/>
<reference evidence="2" key="1">
    <citation type="submission" date="2016-11" db="UniProtKB">
        <authorList>
            <consortium name="WormBaseParasite"/>
        </authorList>
    </citation>
    <scope>IDENTIFICATION</scope>
</reference>
<dbReference type="AlphaFoldDB" id="A0A1I8J2Y6"/>
<dbReference type="PROSITE" id="PS50021">
    <property type="entry name" value="CH"/>
    <property type="match status" value="1"/>
</dbReference>
<dbReference type="PANTHER" id="PTHR12509:SF9">
    <property type="entry name" value="SPERM FLAGELLAR PROTEIN 1 ISOFORM X1"/>
    <property type="match status" value="1"/>
</dbReference>
<accession>A0A1I8J2Y6</accession>
<sequence>MTEIDDDVLQDLYGWIDQIPLSRPKRSIARDFSDGVLMAEVVKHYCPKLVDLHNFSACNATDQKKKNWLLLNWKIFKKLSFELSPDVIDALANAKPGTIERVLLLLRTKLDKSLFQQQRPASNDAPEVDQDQAILGASSKRKNQQPQQKVSPRFARGKATGHGRPVGRSDSLQRVGQTDFVTRLEYEEKVQESLAKSETIDILEAKIRRLEHLLHLKDVRIDELQTRLGELRPTGSQQQQQYSDSNVKRVAIPKAM</sequence>
<dbReference type="GO" id="GO:0051493">
    <property type="term" value="P:regulation of cytoskeleton organization"/>
    <property type="evidence" value="ECO:0007669"/>
    <property type="project" value="TreeGrafter"/>
</dbReference>
<dbReference type="FunFam" id="1.10.418.10:FF:000059">
    <property type="entry name" value="RIKEN cDNA 6430531B16 gene"/>
    <property type="match status" value="1"/>
</dbReference>
<organism evidence="1 2">
    <name type="scientific">Macrostomum lignano</name>
    <dbReference type="NCBI Taxonomy" id="282301"/>
    <lineage>
        <taxon>Eukaryota</taxon>
        <taxon>Metazoa</taxon>
        <taxon>Spiralia</taxon>
        <taxon>Lophotrochozoa</taxon>
        <taxon>Platyhelminthes</taxon>
        <taxon>Rhabditophora</taxon>
        <taxon>Macrostomorpha</taxon>
        <taxon>Macrostomida</taxon>
        <taxon>Macrostomidae</taxon>
        <taxon>Macrostomum</taxon>
    </lineage>
</organism>
<protein>
    <submittedName>
        <fullName evidence="2">Calponin-homology (CH) domain-containing protein</fullName>
    </submittedName>
</protein>